<feature type="domain" description="Retrotransposon hot spot protein N-terminal" evidence="2">
    <location>
        <begin position="248"/>
        <end position="359"/>
    </location>
</feature>
<dbReference type="InterPro" id="IPR046835">
    <property type="entry name" value="RHS_N"/>
</dbReference>
<evidence type="ECO:0000259" key="3">
    <source>
        <dbReference type="Pfam" id="PF24466"/>
    </source>
</evidence>
<dbReference type="Proteomes" id="UP000007350">
    <property type="component" value="Unassembled WGS sequence"/>
</dbReference>
<evidence type="ECO:0000259" key="2">
    <source>
        <dbReference type="Pfam" id="PF20445"/>
    </source>
</evidence>
<dbReference type="NCBIfam" id="TIGR01631">
    <property type="entry name" value="Trypano_RHS"/>
    <property type="match status" value="1"/>
</dbReference>
<evidence type="ECO:0000313" key="5">
    <source>
        <dbReference type="Proteomes" id="UP000007350"/>
    </source>
</evidence>
<dbReference type="OrthoDB" id="243999at2759"/>
<dbReference type="Pfam" id="PF20445">
    <property type="entry name" value="RHS_N"/>
    <property type="match status" value="1"/>
</dbReference>
<keyword evidence="5" id="KW-1185">Reference proteome</keyword>
<feature type="domain" description="Retrotransposon hot spot protein,C-terminal" evidence="1">
    <location>
        <begin position="363"/>
        <end position="532"/>
    </location>
</feature>
<gene>
    <name evidence="4" type="ORF">MOQ_003410</name>
</gene>
<reference evidence="4 5" key="1">
    <citation type="journal article" date="2012" name="BMC Genomics">
        <title>Comparative genomic analysis of human infective Trypanosoma cruzi lineages with the bat-restricted subspecies T. cruzi marinkellei.</title>
        <authorList>
            <person name="Franzen O."/>
            <person name="Talavera-Lopez C."/>
            <person name="Ochaya S."/>
            <person name="Butler C.E."/>
            <person name="Messenger L.A."/>
            <person name="Lewis M.D."/>
            <person name="Llewellyn M.S."/>
            <person name="Marinkelle C.J."/>
            <person name="Tyler K.M."/>
            <person name="Miles M.A."/>
            <person name="Andersson B."/>
        </authorList>
    </citation>
    <scope>NUCLEOTIDE SEQUENCE [LARGE SCALE GENOMIC DNA]</scope>
    <source>
        <strain evidence="4 5">B7</strain>
    </source>
</reference>
<evidence type="ECO:0000259" key="1">
    <source>
        <dbReference type="Pfam" id="PF07999"/>
    </source>
</evidence>
<evidence type="ECO:0000313" key="4">
    <source>
        <dbReference type="EMBL" id="EKF32737.1"/>
    </source>
</evidence>
<dbReference type="InterPro" id="IPR046836">
    <property type="entry name" value="RHS_C"/>
</dbReference>
<organism evidence="4 5">
    <name type="scientific">Trypanosoma cruzi marinkellei</name>
    <dbReference type="NCBI Taxonomy" id="85056"/>
    <lineage>
        <taxon>Eukaryota</taxon>
        <taxon>Discoba</taxon>
        <taxon>Euglenozoa</taxon>
        <taxon>Kinetoplastea</taxon>
        <taxon>Metakinetoplastina</taxon>
        <taxon>Trypanosomatida</taxon>
        <taxon>Trypanosomatidae</taxon>
        <taxon>Trypanosoma</taxon>
        <taxon>Schizotrypanum</taxon>
    </lineage>
</organism>
<dbReference type="Pfam" id="PF24466">
    <property type="entry name" value="DUF7578"/>
    <property type="match status" value="1"/>
</dbReference>
<dbReference type="Pfam" id="PF07999">
    <property type="entry name" value="RHSP"/>
    <property type="match status" value="1"/>
</dbReference>
<accession>K2NUT1</accession>
<proteinExistence type="predicted"/>
<sequence length="558" mass="63778">MPSCIWCASSAAPSHRVDDSLAVLFCYFCAYCPSLSRSSFDCLLGRTSKRSRLGRQVETMPEGHMEGNADNGTIPAPTVPQGLCRARARWVSRIDRDQPAAARRRVEETRRPQPRLCSQVKDLLLEGVVDVELIRLNDFLRAHCGPTAVVDEAHNVWLGIFLRDPYAYVQDQQLLGQILDLEVYQLLQNTQKLVMDTKKLNANGVRCLEHWRGFERKDMCTPLTRLKLDSALKLAPEEGGEEMLVGFYSSVYNARWSHIMEVPGGEWLGMETRMGKPAQSWTYKAVGRTLEKDDVVEQFSVPRLRLMVLTSEKGWPYSWMLEGPTRDCYVNCEVERVWQIVKGDLTEWFSTHGGNDFTPKRRVLIGMSGIGKSMAAGSYLLYQLLHYDVGKLQVVVYRIAERSYLFDKTTQTVTHYAEDALMEFMAELSGRGMRGYFIHNVAEPSHEPSVRLLPRGWGMITVTPPEERDNRGRKKQLKGRRIVMRCPEENDVKAMCVWKKRNSFGGQAIYWQEVRGYMNKVGPILRDLFSERDANTRPSATGEPWDGLPYQMHMTTLE</sequence>
<dbReference type="InterPro" id="IPR006518">
    <property type="entry name" value="Trypano_RHS"/>
</dbReference>
<name>K2NUT1_TRYCR</name>
<protein>
    <submittedName>
        <fullName evidence="4">Retrotransposon hot spot (RHS) protein, putative</fullName>
    </submittedName>
</protein>
<dbReference type="InterPro" id="IPR056000">
    <property type="entry name" value="DUF7578"/>
</dbReference>
<comment type="caution">
    <text evidence="4">The sequence shown here is derived from an EMBL/GenBank/DDBJ whole genome shotgun (WGS) entry which is preliminary data.</text>
</comment>
<feature type="domain" description="DUF7578" evidence="3">
    <location>
        <begin position="132"/>
        <end position="193"/>
    </location>
</feature>
<dbReference type="EMBL" id="AHKC01009642">
    <property type="protein sequence ID" value="EKF32737.1"/>
    <property type="molecule type" value="Genomic_DNA"/>
</dbReference>
<dbReference type="AlphaFoldDB" id="K2NUT1"/>